<organism evidence="3 4">
    <name type="scientific">Pedobacter suwonensis</name>
    <dbReference type="NCBI Taxonomy" id="332999"/>
    <lineage>
        <taxon>Bacteria</taxon>
        <taxon>Pseudomonadati</taxon>
        <taxon>Bacteroidota</taxon>
        <taxon>Sphingobacteriia</taxon>
        <taxon>Sphingobacteriales</taxon>
        <taxon>Sphingobacteriaceae</taxon>
        <taxon>Pedobacter</taxon>
    </lineage>
</organism>
<dbReference type="Proteomes" id="UP000198836">
    <property type="component" value="Unassembled WGS sequence"/>
</dbReference>
<dbReference type="EMBL" id="FOJM01000003">
    <property type="protein sequence ID" value="SFA42249.1"/>
    <property type="molecule type" value="Genomic_DNA"/>
</dbReference>
<dbReference type="CDD" id="cd04647">
    <property type="entry name" value="LbH_MAT_like"/>
    <property type="match status" value="1"/>
</dbReference>
<gene>
    <name evidence="3" type="ORF">SAMN04488511_10323</name>
</gene>
<evidence type="ECO:0000313" key="4">
    <source>
        <dbReference type="Proteomes" id="UP000198836"/>
    </source>
</evidence>
<dbReference type="Pfam" id="PF00132">
    <property type="entry name" value="Hexapep"/>
    <property type="match status" value="1"/>
</dbReference>
<dbReference type="SUPFAM" id="SSF51161">
    <property type="entry name" value="Trimeric LpxA-like enzymes"/>
    <property type="match status" value="1"/>
</dbReference>
<evidence type="ECO:0000313" key="3">
    <source>
        <dbReference type="EMBL" id="SFA42249.1"/>
    </source>
</evidence>
<dbReference type="InterPro" id="IPR001451">
    <property type="entry name" value="Hexapep"/>
</dbReference>
<dbReference type="PANTHER" id="PTHR23416:SF23">
    <property type="entry name" value="ACETYLTRANSFERASE C18B11.09C-RELATED"/>
    <property type="match status" value="1"/>
</dbReference>
<comment type="similarity">
    <text evidence="1">Belongs to the transferase hexapeptide repeat family.</text>
</comment>
<accession>A0A1I0SRY1</accession>
<dbReference type="InterPro" id="IPR051159">
    <property type="entry name" value="Hexapeptide_acetyltransf"/>
</dbReference>
<keyword evidence="2 3" id="KW-0808">Transferase</keyword>
<dbReference type="GO" id="GO:0008374">
    <property type="term" value="F:O-acyltransferase activity"/>
    <property type="evidence" value="ECO:0007669"/>
    <property type="project" value="TreeGrafter"/>
</dbReference>
<keyword evidence="4" id="KW-1185">Reference proteome</keyword>
<evidence type="ECO:0000256" key="2">
    <source>
        <dbReference type="ARBA" id="ARBA00022679"/>
    </source>
</evidence>
<dbReference type="PANTHER" id="PTHR23416">
    <property type="entry name" value="SIALIC ACID SYNTHASE-RELATED"/>
    <property type="match status" value="1"/>
</dbReference>
<evidence type="ECO:0000256" key="1">
    <source>
        <dbReference type="ARBA" id="ARBA00007274"/>
    </source>
</evidence>
<name>A0A1I0SRY1_9SPHI</name>
<dbReference type="STRING" id="332999.SAMN04488511_10323"/>
<sequence>MTFLVHFRLYLFNAFFTKIPFNFLRMFFVRRYITVGKNSFVSMNVKLLNLQLSKSQICIGDNCIINPGVLLDGRIDKIIIGNNVDISRDVYIYTAQHDPHSDNHEVKTGNVIIEDHVWVASRVTILPNVTLGRGCVIACGAIVTKDVKSLAIAGGIPAKQIGDRKSNLSYTINYQPPFYT</sequence>
<dbReference type="OrthoDB" id="9801697at2"/>
<protein>
    <submittedName>
        <fullName evidence="3">Hexapeptide repeat of succinyl-transferase</fullName>
    </submittedName>
</protein>
<dbReference type="InterPro" id="IPR011004">
    <property type="entry name" value="Trimer_LpxA-like_sf"/>
</dbReference>
<reference evidence="4" key="1">
    <citation type="submission" date="2016-10" db="EMBL/GenBank/DDBJ databases">
        <authorList>
            <person name="Varghese N."/>
            <person name="Submissions S."/>
        </authorList>
    </citation>
    <scope>NUCLEOTIDE SEQUENCE [LARGE SCALE GENOMIC DNA]</scope>
    <source>
        <strain evidence="4">DSM 18130</strain>
    </source>
</reference>
<dbReference type="GO" id="GO:0005829">
    <property type="term" value="C:cytosol"/>
    <property type="evidence" value="ECO:0007669"/>
    <property type="project" value="TreeGrafter"/>
</dbReference>
<dbReference type="AlphaFoldDB" id="A0A1I0SRY1"/>
<dbReference type="Gene3D" id="2.160.10.10">
    <property type="entry name" value="Hexapeptide repeat proteins"/>
    <property type="match status" value="1"/>
</dbReference>
<proteinExistence type="inferred from homology"/>